<evidence type="ECO:0000256" key="5">
    <source>
        <dbReference type="ARBA" id="ARBA00023136"/>
    </source>
</evidence>
<dbReference type="GO" id="GO:0071578">
    <property type="term" value="P:zinc ion import across plasma membrane"/>
    <property type="evidence" value="ECO:0007669"/>
    <property type="project" value="TreeGrafter"/>
</dbReference>
<dbReference type="AlphaFoldDB" id="A0A0A9VVH5"/>
<feature type="transmembrane region" description="Helical" evidence="6">
    <location>
        <begin position="300"/>
        <end position="321"/>
    </location>
</feature>
<evidence type="ECO:0000256" key="2">
    <source>
        <dbReference type="ARBA" id="ARBA00006939"/>
    </source>
</evidence>
<keyword evidence="7" id="KW-0732">Signal</keyword>
<sequence length="396" mass="42827">MTMFVFAVLCSSLFVFPVVVTGTNLFGASGVLQMAPCSSINASDAPCISSNNCSGKQTTQRCMLVLSVPPHGEVGVEPETRTDRPPSNLEVWTMGLLSVGIISLSGVTGAVLWPVLKSAYYPHVLTTLIGLAVGSLSSTALFQLIPEAFEIPTYDESLGYLKTALCGWFSVWIIYFIECLSKIAFRKTPIEAQKKVASVECNGIEETFQLKEQSDYVDNTHDALVDKHKPRKINAVAWMIIFGDGIHNFIDGVTIGAGYSQNIGTGVGLSIAIACEEFPHELGDFAILLQSGMSLRAAMCYNFLSACTAFLGLILGIVLGGLEGSHYIFAFAGSLFLYISLGHLIPELKADIKKCLKESRSKAAIFFFLQNIGILIGCCLIYTITRHNEAITNLFG</sequence>
<dbReference type="Pfam" id="PF02535">
    <property type="entry name" value="Zip"/>
    <property type="match status" value="1"/>
</dbReference>
<feature type="transmembrane region" description="Helical" evidence="6">
    <location>
        <begin position="125"/>
        <end position="145"/>
    </location>
</feature>
<evidence type="ECO:0000256" key="7">
    <source>
        <dbReference type="SAM" id="SignalP"/>
    </source>
</evidence>
<feature type="transmembrane region" description="Helical" evidence="6">
    <location>
        <begin position="365"/>
        <end position="385"/>
    </location>
</feature>
<name>A0A0A9VVH5_LYGHE</name>
<feature type="transmembrane region" description="Helical" evidence="6">
    <location>
        <begin position="91"/>
        <end position="113"/>
    </location>
</feature>
<keyword evidence="5 6" id="KW-0472">Membrane</keyword>
<dbReference type="PANTHER" id="PTHR12191:SF37">
    <property type="entry name" value="ZINC TRANSPORTER FOI"/>
    <property type="match status" value="1"/>
</dbReference>
<feature type="transmembrane region" description="Helical" evidence="6">
    <location>
        <begin position="157"/>
        <end position="177"/>
    </location>
</feature>
<evidence type="ECO:0000256" key="6">
    <source>
        <dbReference type="SAM" id="Phobius"/>
    </source>
</evidence>
<evidence type="ECO:0000313" key="8">
    <source>
        <dbReference type="EMBL" id="JAF99195.1"/>
    </source>
</evidence>
<dbReference type="EMBL" id="GBHO01044408">
    <property type="protein sequence ID" value="JAF99195.1"/>
    <property type="molecule type" value="Transcribed_RNA"/>
</dbReference>
<dbReference type="InterPro" id="IPR050799">
    <property type="entry name" value="ZIP_Transporter"/>
</dbReference>
<dbReference type="GO" id="GO:0140410">
    <property type="term" value="F:monoatomic cation:bicarbonate symporter activity"/>
    <property type="evidence" value="ECO:0007669"/>
    <property type="project" value="TreeGrafter"/>
</dbReference>
<feature type="chain" id="PRO_5002070444" evidence="7">
    <location>
        <begin position="23"/>
        <end position="396"/>
    </location>
</feature>
<dbReference type="GO" id="GO:0005886">
    <property type="term" value="C:plasma membrane"/>
    <property type="evidence" value="ECO:0007669"/>
    <property type="project" value="TreeGrafter"/>
</dbReference>
<keyword evidence="3 6" id="KW-0812">Transmembrane</keyword>
<comment type="subcellular location">
    <subcellularLocation>
        <location evidence="1">Membrane</location>
        <topology evidence="1">Multi-pass membrane protein</topology>
    </subcellularLocation>
</comment>
<evidence type="ECO:0000256" key="4">
    <source>
        <dbReference type="ARBA" id="ARBA00022989"/>
    </source>
</evidence>
<evidence type="ECO:0000256" key="3">
    <source>
        <dbReference type="ARBA" id="ARBA00022692"/>
    </source>
</evidence>
<dbReference type="GO" id="GO:0030003">
    <property type="term" value="P:intracellular monoatomic cation homeostasis"/>
    <property type="evidence" value="ECO:0007669"/>
    <property type="project" value="TreeGrafter"/>
</dbReference>
<feature type="signal peptide" evidence="7">
    <location>
        <begin position="1"/>
        <end position="22"/>
    </location>
</feature>
<feature type="transmembrane region" description="Helical" evidence="6">
    <location>
        <begin position="327"/>
        <end position="345"/>
    </location>
</feature>
<accession>A0A0A9VVH5</accession>
<reference evidence="8" key="1">
    <citation type="journal article" date="2014" name="PLoS ONE">
        <title>Transcriptome-Based Identification of ABC Transporters in the Western Tarnished Plant Bug Lygus hesperus.</title>
        <authorList>
            <person name="Hull J.J."/>
            <person name="Chaney K."/>
            <person name="Geib S.M."/>
            <person name="Fabrick J.A."/>
            <person name="Brent C.S."/>
            <person name="Walsh D."/>
            <person name="Lavine L.C."/>
        </authorList>
    </citation>
    <scope>NUCLEOTIDE SEQUENCE</scope>
</reference>
<evidence type="ECO:0000256" key="1">
    <source>
        <dbReference type="ARBA" id="ARBA00004141"/>
    </source>
</evidence>
<dbReference type="PANTHER" id="PTHR12191">
    <property type="entry name" value="SOLUTE CARRIER FAMILY 39"/>
    <property type="match status" value="1"/>
</dbReference>
<reference evidence="8" key="2">
    <citation type="submission" date="2014-07" db="EMBL/GenBank/DDBJ databases">
        <authorList>
            <person name="Hull J."/>
        </authorList>
    </citation>
    <scope>NUCLEOTIDE SEQUENCE</scope>
</reference>
<gene>
    <name evidence="8" type="primary">Slc39a8</name>
    <name evidence="8" type="ORF">CM83_19390</name>
</gene>
<comment type="similarity">
    <text evidence="2">Belongs to the ZIP transporter (TC 2.A.5) family.</text>
</comment>
<proteinExistence type="inferred from homology"/>
<dbReference type="InterPro" id="IPR003689">
    <property type="entry name" value="ZIP"/>
</dbReference>
<protein>
    <submittedName>
        <fullName evidence="8">Zinc transporter ZIP8</fullName>
    </submittedName>
</protein>
<dbReference type="GO" id="GO:0005385">
    <property type="term" value="F:zinc ion transmembrane transporter activity"/>
    <property type="evidence" value="ECO:0007669"/>
    <property type="project" value="TreeGrafter"/>
</dbReference>
<organism evidence="8">
    <name type="scientific">Lygus hesperus</name>
    <name type="common">Western plant bug</name>
    <dbReference type="NCBI Taxonomy" id="30085"/>
    <lineage>
        <taxon>Eukaryota</taxon>
        <taxon>Metazoa</taxon>
        <taxon>Ecdysozoa</taxon>
        <taxon>Arthropoda</taxon>
        <taxon>Hexapoda</taxon>
        <taxon>Insecta</taxon>
        <taxon>Pterygota</taxon>
        <taxon>Neoptera</taxon>
        <taxon>Paraneoptera</taxon>
        <taxon>Hemiptera</taxon>
        <taxon>Heteroptera</taxon>
        <taxon>Panheteroptera</taxon>
        <taxon>Cimicomorpha</taxon>
        <taxon>Miridae</taxon>
        <taxon>Mirini</taxon>
        <taxon>Lygus</taxon>
    </lineage>
</organism>
<keyword evidence="4 6" id="KW-1133">Transmembrane helix</keyword>